<evidence type="ECO:0000256" key="1">
    <source>
        <dbReference type="SAM" id="MobiDB-lite"/>
    </source>
</evidence>
<name>A0A6J4LIM0_9BACT</name>
<feature type="non-terminal residue" evidence="2">
    <location>
        <position position="1"/>
    </location>
</feature>
<sequence>DLPGTPGRQNRALAVRRAHRGGVRGAPAAVRVQRGGGAAAGVPGGALRRVSQRHLRAAGGALPHPPGTGAAAGAALHGDRLHRDRVAGGAAGAGADAGAAHRASAARFAGRQRAQPVREPVPHPGRRAPRSRAAAPDLGTDVQRGRVLRGAGAVPAGRAARADQRHQRAGDGDLHGAAPRRVPRGDHPADPARAPRAGARHPVGPGAEHARVDRRADPGDVLFGRAHLHRPAAAGRAVRACLRRVHGGGGDDPVLRDAGLHPPPRALRAGLRGAGAGLPRGAAGRADPPGGGQLHPPAHHGAAGAPPPRALHPQRADHGRAYGDGGPPGGRPRAGDADGDHPPHLRPPPPGGEGLPPLRPRRPRRGPPAGVGTACGARRRQHPRDPGRGRGRPEI</sequence>
<feature type="compositionally biased region" description="Low complexity" evidence="1">
    <location>
        <begin position="279"/>
        <end position="304"/>
    </location>
</feature>
<feature type="compositionally biased region" description="Basic and acidic residues" evidence="1">
    <location>
        <begin position="383"/>
        <end position="395"/>
    </location>
</feature>
<evidence type="ECO:0000313" key="2">
    <source>
        <dbReference type="EMBL" id="CAA9333957.1"/>
    </source>
</evidence>
<dbReference type="EMBL" id="CADCTW010000129">
    <property type="protein sequence ID" value="CAA9333957.1"/>
    <property type="molecule type" value="Genomic_DNA"/>
</dbReference>
<feature type="region of interest" description="Disordered" evidence="1">
    <location>
        <begin position="102"/>
        <end position="211"/>
    </location>
</feature>
<protein>
    <submittedName>
        <fullName evidence="2">Uncharacterized protein</fullName>
    </submittedName>
</protein>
<gene>
    <name evidence="2" type="ORF">AVDCRST_MAG68-2580</name>
</gene>
<proteinExistence type="predicted"/>
<organism evidence="2">
    <name type="scientific">uncultured Gemmatimonadota bacterium</name>
    <dbReference type="NCBI Taxonomy" id="203437"/>
    <lineage>
        <taxon>Bacteria</taxon>
        <taxon>Pseudomonadati</taxon>
        <taxon>Gemmatimonadota</taxon>
        <taxon>environmental samples</taxon>
    </lineage>
</organism>
<reference evidence="2" key="1">
    <citation type="submission" date="2020-02" db="EMBL/GenBank/DDBJ databases">
        <authorList>
            <person name="Meier V. D."/>
        </authorList>
    </citation>
    <scope>NUCLEOTIDE SEQUENCE</scope>
    <source>
        <strain evidence="2">AVDCRST_MAG68</strain>
    </source>
</reference>
<dbReference type="AlphaFoldDB" id="A0A6J4LIM0"/>
<accession>A0A6J4LIM0</accession>
<feature type="region of interest" description="Disordered" evidence="1">
    <location>
        <begin position="247"/>
        <end position="395"/>
    </location>
</feature>
<feature type="compositionally biased region" description="Basic and acidic residues" evidence="1">
    <location>
        <begin position="333"/>
        <end position="343"/>
    </location>
</feature>
<feature type="compositionally biased region" description="Low complexity" evidence="1">
    <location>
        <begin position="102"/>
        <end position="111"/>
    </location>
</feature>
<feature type="compositionally biased region" description="Basic and acidic residues" evidence="1">
    <location>
        <begin position="160"/>
        <end position="174"/>
    </location>
</feature>
<feature type="compositionally biased region" description="Low complexity" evidence="1">
    <location>
        <begin position="191"/>
        <end position="207"/>
    </location>
</feature>
<feature type="compositionally biased region" description="Low complexity" evidence="1">
    <location>
        <begin position="148"/>
        <end position="159"/>
    </location>
</feature>
<feature type="non-terminal residue" evidence="2">
    <location>
        <position position="395"/>
    </location>
</feature>